<dbReference type="GO" id="GO:0004197">
    <property type="term" value="F:cysteine-type endopeptidase activity"/>
    <property type="evidence" value="ECO:0007669"/>
    <property type="project" value="TreeGrafter"/>
</dbReference>
<evidence type="ECO:0000256" key="4">
    <source>
        <dbReference type="ARBA" id="ARBA00022490"/>
    </source>
</evidence>
<comment type="caution">
    <text evidence="13">The sequence shown here is derived from an EMBL/GenBank/DDBJ whole genome shotgun (WGS) entry which is preliminary data.</text>
</comment>
<evidence type="ECO:0000256" key="2">
    <source>
        <dbReference type="ARBA" id="ARBA00010958"/>
    </source>
</evidence>
<dbReference type="InterPro" id="IPR046792">
    <property type="entry name" value="Peptidase_C54_cat"/>
</dbReference>
<accession>A0AAN9VEY2</accession>
<dbReference type="GO" id="GO:0019786">
    <property type="term" value="F:protein-phosphatidylethanolamide deconjugating activity"/>
    <property type="evidence" value="ECO:0007669"/>
    <property type="project" value="InterPro"/>
</dbReference>
<gene>
    <name evidence="13" type="ORF">R5R35_006187</name>
</gene>
<dbReference type="Proteomes" id="UP001378592">
    <property type="component" value="Unassembled WGS sequence"/>
</dbReference>
<protein>
    <recommendedName>
        <fullName evidence="11">Cysteine protease</fullName>
        <ecNumber evidence="11">3.4.22.-</ecNumber>
    </recommendedName>
</protein>
<feature type="domain" description="Peptidase C54 catalytic" evidence="12">
    <location>
        <begin position="46"/>
        <end position="328"/>
    </location>
</feature>
<name>A0AAN9VEY2_9ORTH</name>
<dbReference type="SUPFAM" id="SSF54001">
    <property type="entry name" value="Cysteine proteinases"/>
    <property type="match status" value="1"/>
</dbReference>
<keyword evidence="5 11" id="KW-0645">Protease</keyword>
<dbReference type="EMBL" id="JAZDUA010000224">
    <property type="protein sequence ID" value="KAK7863659.1"/>
    <property type="molecule type" value="Genomic_DNA"/>
</dbReference>
<proteinExistence type="inferred from homology"/>
<dbReference type="GO" id="GO:0005737">
    <property type="term" value="C:cytoplasm"/>
    <property type="evidence" value="ECO:0007669"/>
    <property type="project" value="UniProtKB-SubCell"/>
</dbReference>
<keyword evidence="6 11" id="KW-0378">Hydrolase</keyword>
<evidence type="ECO:0000256" key="6">
    <source>
        <dbReference type="ARBA" id="ARBA00022801"/>
    </source>
</evidence>
<dbReference type="GO" id="GO:0016485">
    <property type="term" value="P:protein processing"/>
    <property type="evidence" value="ECO:0007669"/>
    <property type="project" value="TreeGrafter"/>
</dbReference>
<dbReference type="Pfam" id="PF03416">
    <property type="entry name" value="Peptidase_C54"/>
    <property type="match status" value="1"/>
</dbReference>
<evidence type="ECO:0000256" key="8">
    <source>
        <dbReference type="ARBA" id="ARBA00022927"/>
    </source>
</evidence>
<evidence type="ECO:0000313" key="13">
    <source>
        <dbReference type="EMBL" id="KAK7863659.1"/>
    </source>
</evidence>
<dbReference type="GO" id="GO:0015031">
    <property type="term" value="P:protein transport"/>
    <property type="evidence" value="ECO:0007669"/>
    <property type="project" value="UniProtKB-KW"/>
</dbReference>
<organism evidence="13 14">
    <name type="scientific">Gryllus longicercus</name>
    <dbReference type="NCBI Taxonomy" id="2509291"/>
    <lineage>
        <taxon>Eukaryota</taxon>
        <taxon>Metazoa</taxon>
        <taxon>Ecdysozoa</taxon>
        <taxon>Arthropoda</taxon>
        <taxon>Hexapoda</taxon>
        <taxon>Insecta</taxon>
        <taxon>Pterygota</taxon>
        <taxon>Neoptera</taxon>
        <taxon>Polyneoptera</taxon>
        <taxon>Orthoptera</taxon>
        <taxon>Ensifera</taxon>
        <taxon>Gryllidea</taxon>
        <taxon>Grylloidea</taxon>
        <taxon>Gryllidae</taxon>
        <taxon>Gryllinae</taxon>
        <taxon>Gryllus</taxon>
    </lineage>
</organism>
<evidence type="ECO:0000256" key="10">
    <source>
        <dbReference type="ARBA" id="ARBA00029362"/>
    </source>
</evidence>
<dbReference type="InterPro" id="IPR005078">
    <property type="entry name" value="Peptidase_C54"/>
</dbReference>
<evidence type="ECO:0000256" key="11">
    <source>
        <dbReference type="RuleBase" id="RU363115"/>
    </source>
</evidence>
<dbReference type="EC" id="3.4.22.-" evidence="11"/>
<dbReference type="GO" id="GO:0035973">
    <property type="term" value="P:aggrephagy"/>
    <property type="evidence" value="ECO:0007669"/>
    <property type="project" value="TreeGrafter"/>
</dbReference>
<keyword evidence="9 11" id="KW-0072">Autophagy</keyword>
<dbReference type="AlphaFoldDB" id="A0AAN9VEY2"/>
<dbReference type="GO" id="GO:0000045">
    <property type="term" value="P:autophagosome assembly"/>
    <property type="evidence" value="ECO:0007669"/>
    <property type="project" value="TreeGrafter"/>
</dbReference>
<keyword evidence="4 11" id="KW-0963">Cytoplasm</keyword>
<evidence type="ECO:0000256" key="1">
    <source>
        <dbReference type="ARBA" id="ARBA00004496"/>
    </source>
</evidence>
<keyword evidence="7" id="KW-0788">Thiol protease</keyword>
<reference evidence="13 14" key="1">
    <citation type="submission" date="2024-03" db="EMBL/GenBank/DDBJ databases">
        <title>The genome assembly and annotation of the cricket Gryllus longicercus Weissman &amp; Gray.</title>
        <authorList>
            <person name="Szrajer S."/>
            <person name="Gray D."/>
            <person name="Ylla G."/>
        </authorList>
    </citation>
    <scope>NUCLEOTIDE SEQUENCE [LARGE SCALE GENOMIC DNA]</scope>
    <source>
        <strain evidence="13">DAG 2021-001</strain>
        <tissue evidence="13">Whole body minus gut</tissue>
    </source>
</reference>
<evidence type="ECO:0000313" key="14">
    <source>
        <dbReference type="Proteomes" id="UP001378592"/>
    </source>
</evidence>
<evidence type="ECO:0000256" key="3">
    <source>
        <dbReference type="ARBA" id="ARBA00022448"/>
    </source>
</evidence>
<comment type="catalytic activity">
    <reaction evidence="10">
        <text>[protein]-C-terminal L-amino acid-glycyl-phosphatidylethanolamide + H2O = [protein]-C-terminal L-amino acid-glycine + a 1,2-diacyl-sn-glycero-3-phosphoethanolamine</text>
        <dbReference type="Rhea" id="RHEA:67548"/>
        <dbReference type="Rhea" id="RHEA-COMP:17323"/>
        <dbReference type="Rhea" id="RHEA-COMP:17324"/>
        <dbReference type="ChEBI" id="CHEBI:15377"/>
        <dbReference type="ChEBI" id="CHEBI:64612"/>
        <dbReference type="ChEBI" id="CHEBI:172940"/>
        <dbReference type="ChEBI" id="CHEBI:172941"/>
    </reaction>
    <physiologicalReaction direction="left-to-right" evidence="10">
        <dbReference type="Rhea" id="RHEA:67549"/>
    </physiologicalReaction>
</comment>
<dbReference type="PANTHER" id="PTHR22624">
    <property type="entry name" value="CYSTEINE PROTEASE ATG4"/>
    <property type="match status" value="1"/>
</dbReference>
<keyword evidence="3" id="KW-0813">Transport</keyword>
<comment type="function">
    <text evidence="11">Cysteine protease that plays a key role in autophagy by mediating both proteolytic activation and delipidation of ATG8 family proteins.</text>
</comment>
<dbReference type="PANTHER" id="PTHR22624:SF49">
    <property type="entry name" value="CYSTEINE PROTEASE"/>
    <property type="match status" value="1"/>
</dbReference>
<dbReference type="InterPro" id="IPR038765">
    <property type="entry name" value="Papain-like_cys_pep_sf"/>
</dbReference>
<dbReference type="GO" id="GO:0000423">
    <property type="term" value="P:mitophagy"/>
    <property type="evidence" value="ECO:0007669"/>
    <property type="project" value="TreeGrafter"/>
</dbReference>
<comment type="subcellular location">
    <subcellularLocation>
        <location evidence="1 11">Cytoplasm</location>
    </subcellularLocation>
</comment>
<keyword evidence="14" id="KW-1185">Reference proteome</keyword>
<keyword evidence="8 11" id="KW-0653">Protein transport</keyword>
<evidence type="ECO:0000256" key="7">
    <source>
        <dbReference type="ARBA" id="ARBA00022807"/>
    </source>
</evidence>
<comment type="similarity">
    <text evidence="2 11">Belongs to the peptidase C54 family.</text>
</comment>
<evidence type="ECO:0000259" key="12">
    <source>
        <dbReference type="Pfam" id="PF03416"/>
    </source>
</evidence>
<evidence type="ECO:0000256" key="5">
    <source>
        <dbReference type="ARBA" id="ARBA00022670"/>
    </source>
</evidence>
<sequence length="389" mass="43790">MDMMLEAYLTHEGALEPDDIPQTKETIWILGKAYHAPHNLLSDVEVIRKDIRSKLWFTYRRNFVQIGDTGLTTDKGWGCMLRCGQMVLAHALVCVHLGRDWIWSANVKNSTYLKILHMFEDRRTAPYSIHQIALMGASEGKEVGQWFGPNTVAQVLKKLAVYDDWSSLVIHVALDNTVVINEIRRLCSVKQKSGTQSEGNASAGGVVQSWKPLLLVVPLRLGLSEINPVYIRGLKTCFTFKQSLGVIGGKPNHALYFIGCVGEEVIYLDPHTTQLAGLVEEKEHEHEKALDASYHCEFASRSHILHMDPSVAVCFLCQSEEEFDVLCQLIQQHLIEPEKQPLFELCYERPQQWSPVDEGAEEALGASCVALDDLGRHFDDSDEDFELLG</sequence>
<evidence type="ECO:0000256" key="9">
    <source>
        <dbReference type="ARBA" id="ARBA00023006"/>
    </source>
</evidence>
<dbReference type="GO" id="GO:0034727">
    <property type="term" value="P:piecemeal microautophagy of the nucleus"/>
    <property type="evidence" value="ECO:0007669"/>
    <property type="project" value="TreeGrafter"/>
</dbReference>